<dbReference type="OrthoDB" id="2164897at2"/>
<evidence type="ECO:0000256" key="1">
    <source>
        <dbReference type="SAM" id="Phobius"/>
    </source>
</evidence>
<reference evidence="2 3" key="1">
    <citation type="submission" date="2016-10" db="EMBL/GenBank/DDBJ databases">
        <authorList>
            <person name="de Groot N.N."/>
        </authorList>
    </citation>
    <scope>NUCLEOTIDE SEQUENCE [LARGE SCALE GENOMIC DNA]</scope>
    <source>
        <strain evidence="2 3">DSM 14045</strain>
    </source>
</reference>
<evidence type="ECO:0000313" key="3">
    <source>
        <dbReference type="Proteomes" id="UP000183918"/>
    </source>
</evidence>
<dbReference type="InterPro" id="IPR046283">
    <property type="entry name" value="DUF6320"/>
</dbReference>
<accession>A0A1H3KHH2</accession>
<dbReference type="Pfam" id="PF19845">
    <property type="entry name" value="DUF6320"/>
    <property type="match status" value="1"/>
</dbReference>
<sequence length="236" mass="27053">MQENIQNGKFGGKMARCKKCNVEILDDTDRCPLCNLILEKNDTPISNLYPIDAIEITRRFRVFSNILLFLSIVLQTFCFWLDYSINGRKIMWSIIVGMVVVYVNVILRLTIMGKSGYLFKIVGIFFIALGMCVCSDFVMGYKGWSLEYVFPIVILVLDLIIVILMLANRRNWQSYIMIQLFQVVLGVVLVTLGVFGEIKWVVLINVSTAVSIFLFLGTVIIGDKRAKTELKRRFHI</sequence>
<feature type="transmembrane region" description="Helical" evidence="1">
    <location>
        <begin position="66"/>
        <end position="85"/>
    </location>
</feature>
<feature type="transmembrane region" description="Helical" evidence="1">
    <location>
        <begin position="148"/>
        <end position="167"/>
    </location>
</feature>
<proteinExistence type="predicted"/>
<gene>
    <name evidence="2" type="ORF">SAMN02910414_01731</name>
</gene>
<dbReference type="Proteomes" id="UP000183918">
    <property type="component" value="Unassembled WGS sequence"/>
</dbReference>
<organism evidence="2 3">
    <name type="scientific">Lachnobacterium bovis DSM 14045</name>
    <dbReference type="NCBI Taxonomy" id="1122142"/>
    <lineage>
        <taxon>Bacteria</taxon>
        <taxon>Bacillati</taxon>
        <taxon>Bacillota</taxon>
        <taxon>Clostridia</taxon>
        <taxon>Lachnospirales</taxon>
        <taxon>Lachnospiraceae</taxon>
        <taxon>Lachnobacterium</taxon>
    </lineage>
</organism>
<dbReference type="EMBL" id="FNPG01000020">
    <property type="protein sequence ID" value="SDY51573.1"/>
    <property type="molecule type" value="Genomic_DNA"/>
</dbReference>
<keyword evidence="3" id="KW-1185">Reference proteome</keyword>
<feature type="transmembrane region" description="Helical" evidence="1">
    <location>
        <begin position="174"/>
        <end position="194"/>
    </location>
</feature>
<dbReference type="AlphaFoldDB" id="A0A1H3KHH2"/>
<dbReference type="RefSeq" id="WP_083354514.1">
    <property type="nucleotide sequence ID" value="NZ_FNPG01000020.1"/>
</dbReference>
<dbReference type="STRING" id="1122142.SAMN02910414_01731"/>
<keyword evidence="1" id="KW-0812">Transmembrane</keyword>
<feature type="transmembrane region" description="Helical" evidence="1">
    <location>
        <begin position="118"/>
        <end position="142"/>
    </location>
</feature>
<keyword evidence="1" id="KW-1133">Transmembrane helix</keyword>
<keyword evidence="1" id="KW-0472">Membrane</keyword>
<evidence type="ECO:0000313" key="2">
    <source>
        <dbReference type="EMBL" id="SDY51573.1"/>
    </source>
</evidence>
<evidence type="ECO:0008006" key="4">
    <source>
        <dbReference type="Google" id="ProtNLM"/>
    </source>
</evidence>
<protein>
    <recommendedName>
        <fullName evidence="4">Zinc ribbon domain-containing protein</fullName>
    </recommendedName>
</protein>
<name>A0A1H3KHH2_9FIRM</name>
<feature type="transmembrane region" description="Helical" evidence="1">
    <location>
        <begin position="200"/>
        <end position="222"/>
    </location>
</feature>
<feature type="transmembrane region" description="Helical" evidence="1">
    <location>
        <begin position="91"/>
        <end position="111"/>
    </location>
</feature>